<proteinExistence type="inferred from homology"/>
<evidence type="ECO:0000313" key="12">
    <source>
        <dbReference type="Proteomes" id="UP000473885"/>
    </source>
</evidence>
<dbReference type="OrthoDB" id="1708246at2"/>
<protein>
    <recommendedName>
        <fullName evidence="10">Protein-export membrane protein SecG</fullName>
    </recommendedName>
</protein>
<keyword evidence="5 10" id="KW-0812">Transmembrane</keyword>
<evidence type="ECO:0000256" key="6">
    <source>
        <dbReference type="ARBA" id="ARBA00022927"/>
    </source>
</evidence>
<dbReference type="GO" id="GO:0065002">
    <property type="term" value="P:intracellular protein transmembrane transport"/>
    <property type="evidence" value="ECO:0007669"/>
    <property type="project" value="TreeGrafter"/>
</dbReference>
<keyword evidence="12" id="KW-1185">Reference proteome</keyword>
<dbReference type="GO" id="GO:0043952">
    <property type="term" value="P:protein transport by the Sec complex"/>
    <property type="evidence" value="ECO:0007669"/>
    <property type="project" value="TreeGrafter"/>
</dbReference>
<evidence type="ECO:0000256" key="9">
    <source>
        <dbReference type="ARBA" id="ARBA00023136"/>
    </source>
</evidence>
<evidence type="ECO:0000256" key="7">
    <source>
        <dbReference type="ARBA" id="ARBA00022989"/>
    </source>
</evidence>
<keyword evidence="3 10" id="KW-0813">Transport</keyword>
<evidence type="ECO:0000256" key="4">
    <source>
        <dbReference type="ARBA" id="ARBA00022475"/>
    </source>
</evidence>
<dbReference type="RefSeq" id="WP_050608205.1">
    <property type="nucleotide sequence ID" value="NZ_CABKUB010000006.1"/>
</dbReference>
<keyword evidence="7 10" id="KW-1133">Transmembrane helix</keyword>
<keyword evidence="4 10" id="KW-1003">Cell membrane</keyword>
<name>A0A6M0RA16_9CLOT</name>
<dbReference type="EMBL" id="SXDP01000005">
    <property type="protein sequence ID" value="NEZ47114.1"/>
    <property type="molecule type" value="Genomic_DNA"/>
</dbReference>
<dbReference type="GO" id="GO:0015450">
    <property type="term" value="F:protein-transporting ATPase activity"/>
    <property type="evidence" value="ECO:0007669"/>
    <property type="project" value="UniProtKB-UniRule"/>
</dbReference>
<comment type="function">
    <text evidence="10">Involved in protein export. Participates in an early event of protein translocation.</text>
</comment>
<accession>A0A6M0RA16</accession>
<dbReference type="Pfam" id="PF03840">
    <property type="entry name" value="SecG"/>
    <property type="match status" value="1"/>
</dbReference>
<evidence type="ECO:0000256" key="1">
    <source>
        <dbReference type="ARBA" id="ARBA00004651"/>
    </source>
</evidence>
<evidence type="ECO:0000256" key="2">
    <source>
        <dbReference type="ARBA" id="ARBA00008445"/>
    </source>
</evidence>
<dbReference type="InterPro" id="IPR004692">
    <property type="entry name" value="SecG"/>
</dbReference>
<dbReference type="GO" id="GO:0009306">
    <property type="term" value="P:protein secretion"/>
    <property type="evidence" value="ECO:0007669"/>
    <property type="project" value="UniProtKB-UniRule"/>
</dbReference>
<dbReference type="PANTHER" id="PTHR34182:SF1">
    <property type="entry name" value="PROTEIN-EXPORT MEMBRANE PROTEIN SECG"/>
    <property type="match status" value="1"/>
</dbReference>
<evidence type="ECO:0000256" key="8">
    <source>
        <dbReference type="ARBA" id="ARBA00023010"/>
    </source>
</evidence>
<comment type="caution">
    <text evidence="11">The sequence shown here is derived from an EMBL/GenBank/DDBJ whole genome shotgun (WGS) entry which is preliminary data.</text>
</comment>
<evidence type="ECO:0000256" key="5">
    <source>
        <dbReference type="ARBA" id="ARBA00022692"/>
    </source>
</evidence>
<gene>
    <name evidence="11" type="primary">secG</name>
    <name evidence="11" type="ORF">FDF74_07810</name>
</gene>
<feature type="transmembrane region" description="Helical" evidence="10">
    <location>
        <begin position="53"/>
        <end position="71"/>
    </location>
</feature>
<evidence type="ECO:0000256" key="10">
    <source>
        <dbReference type="RuleBase" id="RU365087"/>
    </source>
</evidence>
<sequence>MNILFTVLLTIISIVLIVVVLMQPSKTNGLNGLVGGSSETFYSKNKTKTSEALLSRITVVCAILFAILILAQNIMAK</sequence>
<reference evidence="11 12" key="1">
    <citation type="submission" date="2019-04" db="EMBL/GenBank/DDBJ databases">
        <title>Genome sequencing of Clostridium botulinum Groups I-IV and Clostridium butyricum.</title>
        <authorList>
            <person name="Brunt J."/>
            <person name="Van Vliet A.H.M."/>
            <person name="Stringer S.C."/>
            <person name="Carter A.T."/>
            <person name="Peck M.W."/>
        </authorList>
    </citation>
    <scope>NUCLEOTIDE SEQUENCE [LARGE SCALE GENOMIC DNA]</scope>
    <source>
        <strain evidence="11 12">IFR 18/094</strain>
    </source>
</reference>
<dbReference type="PANTHER" id="PTHR34182">
    <property type="entry name" value="PROTEIN-EXPORT MEMBRANE PROTEIN SECG"/>
    <property type="match status" value="1"/>
</dbReference>
<keyword evidence="6 10" id="KW-0653">Protein transport</keyword>
<comment type="similarity">
    <text evidence="2 10">Belongs to the SecG family.</text>
</comment>
<organism evidence="11 12">
    <name type="scientific">Clostridium niameyense</name>
    <dbReference type="NCBI Taxonomy" id="1622073"/>
    <lineage>
        <taxon>Bacteria</taxon>
        <taxon>Bacillati</taxon>
        <taxon>Bacillota</taxon>
        <taxon>Clostridia</taxon>
        <taxon>Eubacteriales</taxon>
        <taxon>Clostridiaceae</taxon>
        <taxon>Clostridium</taxon>
    </lineage>
</organism>
<keyword evidence="9 10" id="KW-0472">Membrane</keyword>
<keyword evidence="8 10" id="KW-0811">Translocation</keyword>
<dbReference type="NCBIfam" id="TIGR00810">
    <property type="entry name" value="secG"/>
    <property type="match status" value="1"/>
</dbReference>
<comment type="subcellular location">
    <subcellularLocation>
        <location evidence="1 10">Cell membrane</location>
        <topology evidence="1 10">Multi-pass membrane protein</topology>
    </subcellularLocation>
</comment>
<evidence type="ECO:0000313" key="11">
    <source>
        <dbReference type="EMBL" id="NEZ47114.1"/>
    </source>
</evidence>
<comment type="caution">
    <text evidence="10">Lacks conserved residue(s) required for the propagation of feature annotation.</text>
</comment>
<dbReference type="Proteomes" id="UP000473885">
    <property type="component" value="Unassembled WGS sequence"/>
</dbReference>
<dbReference type="GO" id="GO:0005886">
    <property type="term" value="C:plasma membrane"/>
    <property type="evidence" value="ECO:0007669"/>
    <property type="project" value="UniProtKB-SubCell"/>
</dbReference>
<dbReference type="AlphaFoldDB" id="A0A6M0RA16"/>
<evidence type="ECO:0000256" key="3">
    <source>
        <dbReference type="ARBA" id="ARBA00022448"/>
    </source>
</evidence>